<dbReference type="EMBL" id="CM004478">
    <property type="protein sequence ID" value="OCT71994.1"/>
    <property type="molecule type" value="Genomic_DNA"/>
</dbReference>
<evidence type="ECO:0000313" key="8">
    <source>
        <dbReference type="EMBL" id="OCT71994.1"/>
    </source>
</evidence>
<evidence type="ECO:0000313" key="9">
    <source>
        <dbReference type="Proteomes" id="UP000694892"/>
    </source>
</evidence>
<dbReference type="Proteomes" id="UP000694892">
    <property type="component" value="Chromosome 7L"/>
</dbReference>
<dbReference type="AlphaFoldDB" id="A0A974CF18"/>
<dbReference type="SMART" id="SM00034">
    <property type="entry name" value="CLECT"/>
    <property type="match status" value="1"/>
</dbReference>
<dbReference type="InterPro" id="IPR016187">
    <property type="entry name" value="CTDL_fold"/>
</dbReference>
<evidence type="ECO:0000256" key="2">
    <source>
        <dbReference type="ARBA" id="ARBA00022525"/>
    </source>
</evidence>
<dbReference type="Pfam" id="PF00059">
    <property type="entry name" value="Lectin_C"/>
    <property type="match status" value="1"/>
</dbReference>
<dbReference type="PANTHER" id="PTHR22799:SF1">
    <property type="entry name" value="C-TYPE LECTIN DOMAIN FAMILY 11 MEMBER A"/>
    <property type="match status" value="1"/>
</dbReference>
<sequence length="301" mass="33301">MAYSVNAFKSGLDDFLDRHNIKGYCDTRPGLAICHFVQMPKGLLNILFNSSRINRASSMGSHADHIFCADCWLACAEPELIAPCHIDSETPVSCCVVQRLPGLNGRDGPQGIPGPKGEKSYTYTAPLNHSIIETLLAKVINMEAELRNLKLNVAVQKKALVFSKGTSAAEKLYATRGEDATYVDDKSICSKAGGQLAPPRNDTQKPRAYFPYIIPPRNDAENNAVLSLSLQYNKALVLGIDDKQNESTFRYSNNDKIVYSKWKPGEPNDDNGVEDCVELHIEGIWNDMKCDLKRPTVCEFA</sequence>
<evidence type="ECO:0000256" key="6">
    <source>
        <dbReference type="SAM" id="Coils"/>
    </source>
</evidence>
<keyword evidence="3" id="KW-0732">Signal</keyword>
<keyword evidence="4" id="KW-0430">Lectin</keyword>
<dbReference type="SUPFAM" id="SSF56436">
    <property type="entry name" value="C-type lectin-like"/>
    <property type="match status" value="1"/>
</dbReference>
<dbReference type="GO" id="GO:0001503">
    <property type="term" value="P:ossification"/>
    <property type="evidence" value="ECO:0007669"/>
    <property type="project" value="TreeGrafter"/>
</dbReference>
<evidence type="ECO:0000256" key="5">
    <source>
        <dbReference type="ARBA" id="ARBA00023157"/>
    </source>
</evidence>
<evidence type="ECO:0000256" key="1">
    <source>
        <dbReference type="ARBA" id="ARBA00004613"/>
    </source>
</evidence>
<comment type="subcellular location">
    <subcellularLocation>
        <location evidence="1">Secreted</location>
    </subcellularLocation>
</comment>
<dbReference type="InterPro" id="IPR018378">
    <property type="entry name" value="C-type_lectin_CS"/>
</dbReference>
<protein>
    <recommendedName>
        <fullName evidence="7">C-type lectin domain-containing protein</fullName>
    </recommendedName>
</protein>
<accession>A0A974CF18</accession>
<dbReference type="PANTHER" id="PTHR22799">
    <property type="entry name" value="TETRANECTIN-RELATED"/>
    <property type="match status" value="1"/>
</dbReference>
<dbReference type="InterPro" id="IPR051663">
    <property type="entry name" value="CLec_Tetranectin-domain"/>
</dbReference>
<dbReference type="GO" id="GO:0030246">
    <property type="term" value="F:carbohydrate binding"/>
    <property type="evidence" value="ECO:0007669"/>
    <property type="project" value="UniProtKB-KW"/>
</dbReference>
<dbReference type="PROSITE" id="PS50041">
    <property type="entry name" value="C_TYPE_LECTIN_2"/>
    <property type="match status" value="1"/>
</dbReference>
<evidence type="ECO:0000256" key="3">
    <source>
        <dbReference type="ARBA" id="ARBA00022729"/>
    </source>
</evidence>
<organism evidence="8 9">
    <name type="scientific">Xenopus laevis</name>
    <name type="common">African clawed frog</name>
    <dbReference type="NCBI Taxonomy" id="8355"/>
    <lineage>
        <taxon>Eukaryota</taxon>
        <taxon>Metazoa</taxon>
        <taxon>Chordata</taxon>
        <taxon>Craniata</taxon>
        <taxon>Vertebrata</taxon>
        <taxon>Euteleostomi</taxon>
        <taxon>Amphibia</taxon>
        <taxon>Batrachia</taxon>
        <taxon>Anura</taxon>
        <taxon>Pipoidea</taxon>
        <taxon>Pipidae</taxon>
        <taxon>Xenopodinae</taxon>
        <taxon>Xenopus</taxon>
        <taxon>Xenopus</taxon>
    </lineage>
</organism>
<dbReference type="InterPro" id="IPR001304">
    <property type="entry name" value="C-type_lectin-like"/>
</dbReference>
<reference evidence="9" key="1">
    <citation type="journal article" date="2016" name="Nature">
        <title>Genome evolution in the allotetraploid frog Xenopus laevis.</title>
        <authorList>
            <person name="Session A.M."/>
            <person name="Uno Y."/>
            <person name="Kwon T."/>
            <person name="Chapman J.A."/>
            <person name="Toyoda A."/>
            <person name="Takahashi S."/>
            <person name="Fukui A."/>
            <person name="Hikosaka A."/>
            <person name="Suzuki A."/>
            <person name="Kondo M."/>
            <person name="van Heeringen S.J."/>
            <person name="Quigley I."/>
            <person name="Heinz S."/>
            <person name="Ogino H."/>
            <person name="Ochi H."/>
            <person name="Hellsten U."/>
            <person name="Lyons J.B."/>
            <person name="Simakov O."/>
            <person name="Putnam N."/>
            <person name="Stites J."/>
            <person name="Kuroki Y."/>
            <person name="Tanaka T."/>
            <person name="Michiue T."/>
            <person name="Watanabe M."/>
            <person name="Bogdanovic O."/>
            <person name="Lister R."/>
            <person name="Georgiou G."/>
            <person name="Paranjpe S.S."/>
            <person name="van Kruijsbergen I."/>
            <person name="Shu S."/>
            <person name="Carlson J."/>
            <person name="Kinoshita T."/>
            <person name="Ohta Y."/>
            <person name="Mawaribuchi S."/>
            <person name="Jenkins J."/>
            <person name="Grimwood J."/>
            <person name="Schmutz J."/>
            <person name="Mitros T."/>
            <person name="Mozaffari S.V."/>
            <person name="Suzuki Y."/>
            <person name="Haramoto Y."/>
            <person name="Yamamoto T.S."/>
            <person name="Takagi C."/>
            <person name="Heald R."/>
            <person name="Miller K."/>
            <person name="Haudenschild C."/>
            <person name="Kitzman J."/>
            <person name="Nakayama T."/>
            <person name="Izutsu Y."/>
            <person name="Robert J."/>
            <person name="Fortriede J."/>
            <person name="Burns K."/>
            <person name="Lotay V."/>
            <person name="Karimi K."/>
            <person name="Yasuoka Y."/>
            <person name="Dichmann D.S."/>
            <person name="Flajnik M.F."/>
            <person name="Houston D.W."/>
            <person name="Shendure J."/>
            <person name="DuPasquier L."/>
            <person name="Vize P.D."/>
            <person name="Zorn A.M."/>
            <person name="Ito M."/>
            <person name="Marcotte E.M."/>
            <person name="Wallingford J.B."/>
            <person name="Ito Y."/>
            <person name="Asashima M."/>
            <person name="Ueno N."/>
            <person name="Matsuda Y."/>
            <person name="Veenstra G.J."/>
            <person name="Fujiyama A."/>
            <person name="Harland R.M."/>
            <person name="Taira M."/>
            <person name="Rokhsar D.S."/>
        </authorList>
    </citation>
    <scope>NUCLEOTIDE SEQUENCE [LARGE SCALE GENOMIC DNA]</scope>
    <source>
        <strain evidence="9">J</strain>
    </source>
</reference>
<feature type="coiled-coil region" evidence="6">
    <location>
        <begin position="132"/>
        <end position="159"/>
    </location>
</feature>
<dbReference type="Gene3D" id="3.10.100.10">
    <property type="entry name" value="Mannose-Binding Protein A, subunit A"/>
    <property type="match status" value="1"/>
</dbReference>
<gene>
    <name evidence="8" type="ORF">XELAEV_18034974mg</name>
</gene>
<dbReference type="InterPro" id="IPR016186">
    <property type="entry name" value="C-type_lectin-like/link_sf"/>
</dbReference>
<proteinExistence type="predicted"/>
<evidence type="ECO:0000256" key="4">
    <source>
        <dbReference type="ARBA" id="ARBA00022734"/>
    </source>
</evidence>
<feature type="domain" description="C-type lectin" evidence="7">
    <location>
        <begin position="213"/>
        <end position="299"/>
    </location>
</feature>
<keyword evidence="6" id="KW-0175">Coiled coil</keyword>
<dbReference type="GO" id="GO:0005615">
    <property type="term" value="C:extracellular space"/>
    <property type="evidence" value="ECO:0007669"/>
    <property type="project" value="TreeGrafter"/>
</dbReference>
<dbReference type="GO" id="GO:0008083">
    <property type="term" value="F:growth factor activity"/>
    <property type="evidence" value="ECO:0007669"/>
    <property type="project" value="TreeGrafter"/>
</dbReference>
<evidence type="ECO:0000259" key="7">
    <source>
        <dbReference type="PROSITE" id="PS50041"/>
    </source>
</evidence>
<name>A0A974CF18_XENLA</name>
<keyword evidence="5" id="KW-1015">Disulfide bond</keyword>
<dbReference type="PROSITE" id="PS00615">
    <property type="entry name" value="C_TYPE_LECTIN_1"/>
    <property type="match status" value="1"/>
</dbReference>
<keyword evidence="2" id="KW-0964">Secreted</keyword>